<dbReference type="GO" id="GO:0004315">
    <property type="term" value="F:3-oxoacyl-[acyl-carrier-protein] synthase activity"/>
    <property type="evidence" value="ECO:0007669"/>
    <property type="project" value="InterPro"/>
</dbReference>
<gene>
    <name evidence="7" type="ORF">D3868_31735</name>
    <name evidence="6" type="ORF">SIM66_06010</name>
</gene>
<comment type="pathway">
    <text evidence="1">Lipid metabolism; fatty acid biosynthesis.</text>
</comment>
<dbReference type="Proteomes" id="UP000298774">
    <property type="component" value="Plasmid p4"/>
</dbReference>
<geneLocation type="plasmid" evidence="7 8">
    <name>p4</name>
</geneLocation>
<dbReference type="EMBL" id="JAWXYC010000002">
    <property type="protein sequence ID" value="MDX5950750.1"/>
    <property type="molecule type" value="Genomic_DNA"/>
</dbReference>
<evidence type="ECO:0000313" key="8">
    <source>
        <dbReference type="Proteomes" id="UP000298774"/>
    </source>
</evidence>
<dbReference type="PROSITE" id="PS52004">
    <property type="entry name" value="KS3_2"/>
    <property type="match status" value="1"/>
</dbReference>
<dbReference type="InterPro" id="IPR014031">
    <property type="entry name" value="Ketoacyl_synth_C"/>
</dbReference>
<evidence type="ECO:0000313" key="7">
    <source>
        <dbReference type="EMBL" id="QCO13558.1"/>
    </source>
</evidence>
<dbReference type="EMBL" id="CP032343">
    <property type="protein sequence ID" value="QCO13558.1"/>
    <property type="molecule type" value="Genomic_DNA"/>
</dbReference>
<proteinExistence type="inferred from homology"/>
<dbReference type="Gene3D" id="3.40.47.10">
    <property type="match status" value="1"/>
</dbReference>
<name>A0A0P0F6B7_AZOBR</name>
<reference evidence="7 8" key="1">
    <citation type="submission" date="2018-09" db="EMBL/GenBank/DDBJ databases">
        <title>Whole genome based analysis of evolution and adaptive divergence in Indian and Brazilian strains of Azospirillum brasilense.</title>
        <authorList>
            <person name="Singh C."/>
            <person name="Tripathi A.K."/>
        </authorList>
    </citation>
    <scope>NUCLEOTIDE SEQUENCE [LARGE SCALE GENOMIC DNA]</scope>
    <source>
        <strain evidence="7 8">MTCC4038</strain>
        <plasmid evidence="7 8">p4</plasmid>
    </source>
</reference>
<evidence type="ECO:0000256" key="4">
    <source>
        <dbReference type="RuleBase" id="RU003694"/>
    </source>
</evidence>
<dbReference type="Pfam" id="PF02801">
    <property type="entry name" value="Ketoacyl-synt_C"/>
    <property type="match status" value="1"/>
</dbReference>
<feature type="domain" description="Ketosynthase family 3 (KS3)" evidence="5">
    <location>
        <begin position="9"/>
        <end position="424"/>
    </location>
</feature>
<dbReference type="InterPro" id="IPR018201">
    <property type="entry name" value="Ketoacyl_synth_AS"/>
</dbReference>
<keyword evidence="7" id="KW-0614">Plasmid</keyword>
<comment type="similarity">
    <text evidence="2 4">Belongs to the thiolase-like superfamily. Beta-ketoacyl-ACP synthases family.</text>
</comment>
<evidence type="ECO:0000313" key="6">
    <source>
        <dbReference type="EMBL" id="MDX5950750.1"/>
    </source>
</evidence>
<dbReference type="SMART" id="SM00825">
    <property type="entry name" value="PKS_KS"/>
    <property type="match status" value="1"/>
</dbReference>
<dbReference type="SUPFAM" id="SSF53901">
    <property type="entry name" value="Thiolase-like"/>
    <property type="match status" value="2"/>
</dbReference>
<dbReference type="AlphaFoldDB" id="A0A0P0F6B7"/>
<dbReference type="EC" id="2.3.1.-" evidence="6"/>
<reference evidence="6 9" key="2">
    <citation type="submission" date="2023-11" db="EMBL/GenBank/DDBJ databases">
        <title>MicrobeMod: A computational toolkit for identifying prokaryotic methylation and restriction-modification with nanopore sequencing.</title>
        <authorList>
            <person name="Crits-Christoph A."/>
            <person name="Kang S.C."/>
            <person name="Lee H."/>
            <person name="Ostrov N."/>
        </authorList>
    </citation>
    <scope>NUCLEOTIDE SEQUENCE [LARGE SCALE GENOMIC DNA]</scope>
    <source>
        <strain evidence="6 9">ATCC 29145</strain>
    </source>
</reference>
<keyword evidence="9" id="KW-1185">Reference proteome</keyword>
<dbReference type="InterPro" id="IPR016039">
    <property type="entry name" value="Thiolase-like"/>
</dbReference>
<dbReference type="InterPro" id="IPR014030">
    <property type="entry name" value="Ketoacyl_synth_N"/>
</dbReference>
<evidence type="ECO:0000256" key="1">
    <source>
        <dbReference type="ARBA" id="ARBA00005194"/>
    </source>
</evidence>
<dbReference type="Proteomes" id="UP001277471">
    <property type="component" value="Unassembled WGS sequence"/>
</dbReference>
<dbReference type="PROSITE" id="PS00606">
    <property type="entry name" value="KS3_1"/>
    <property type="match status" value="1"/>
</dbReference>
<dbReference type="KEGG" id="abf:AMK58_25510"/>
<keyword evidence="3 4" id="KW-0808">Transferase</keyword>
<dbReference type="GeneID" id="56448701"/>
<keyword evidence="6" id="KW-0012">Acyltransferase</keyword>
<dbReference type="GO" id="GO:0005829">
    <property type="term" value="C:cytosol"/>
    <property type="evidence" value="ECO:0007669"/>
    <property type="project" value="TreeGrafter"/>
</dbReference>
<dbReference type="FunFam" id="3.40.47.10:FF:000018">
    <property type="entry name" value="3-oxoacyl-[acyl-carrier-protein] synthase 2"/>
    <property type="match status" value="1"/>
</dbReference>
<organism evidence="7 8">
    <name type="scientific">Azospirillum brasilense</name>
    <dbReference type="NCBI Taxonomy" id="192"/>
    <lineage>
        <taxon>Bacteria</taxon>
        <taxon>Pseudomonadati</taxon>
        <taxon>Pseudomonadota</taxon>
        <taxon>Alphaproteobacteria</taxon>
        <taxon>Rhodospirillales</taxon>
        <taxon>Azospirillaceae</taxon>
        <taxon>Azospirillum</taxon>
    </lineage>
</organism>
<evidence type="ECO:0000259" key="5">
    <source>
        <dbReference type="PROSITE" id="PS52004"/>
    </source>
</evidence>
<dbReference type="NCBIfam" id="NF005589">
    <property type="entry name" value="PRK07314.1"/>
    <property type="match status" value="1"/>
</dbReference>
<dbReference type="GO" id="GO:0006633">
    <property type="term" value="P:fatty acid biosynthetic process"/>
    <property type="evidence" value="ECO:0007669"/>
    <property type="project" value="InterPro"/>
</dbReference>
<dbReference type="CDD" id="cd00834">
    <property type="entry name" value="KAS_I_II"/>
    <property type="match status" value="1"/>
</dbReference>
<dbReference type="InterPro" id="IPR020841">
    <property type="entry name" value="PKS_Beta-ketoAc_synthase_dom"/>
</dbReference>
<accession>A0A0P0F6B7</accession>
<evidence type="ECO:0000256" key="2">
    <source>
        <dbReference type="ARBA" id="ARBA00008467"/>
    </source>
</evidence>
<dbReference type="PANTHER" id="PTHR11712:SF336">
    <property type="entry name" value="3-OXOACYL-[ACYL-CARRIER-PROTEIN] SYNTHASE, MITOCHONDRIAL"/>
    <property type="match status" value="1"/>
</dbReference>
<dbReference type="InterPro" id="IPR000794">
    <property type="entry name" value="Beta-ketoacyl_synthase"/>
</dbReference>
<evidence type="ECO:0000313" key="9">
    <source>
        <dbReference type="Proteomes" id="UP001277471"/>
    </source>
</evidence>
<dbReference type="RefSeq" id="WP_035680615.1">
    <property type="nucleotide sequence ID" value="NZ_CP012917.1"/>
</dbReference>
<sequence length="435" mass="45720">MSPPPYDGRRRVVITGLGVISPNGIGTETFWRSCLAGKSGVARIGTFDTSRFDTAIAGVVGDFNPENFDISPRQRNALDRYALFALAAAQEAVTQSRLLDTGYDPSRFGVCIATAIAGTKFMEEEFLRLTGGATGPLNPELASRNLLLGASFHVAASEVARKYSARGPVQTLATGCTAGLDAIGQACDLIRCGDADVMVAGATEAPITPIALAAFDIVGALASDRNGTPETASRPYDKTRAGFVLGEGCGLLVLESLEHAQARGATILAEVAGFGSTCNAYHMTNLAPEGADLHRAMKLALADAGLEPERIDHVNAHGSSTPQNDVNETNALKKTLGRRAYEIPVCSLKSIVGHALAAANTIELVASVLAVQHQEVPPTINHQVPDPDCDLDYVTEGARKARIDYVLKDASGFSGIHSAVILARFDGHQQGGLQQ</sequence>
<protein>
    <submittedName>
        <fullName evidence="7">Beta-ketoacyl-[acyl-carrier-protein] synthase family protein</fullName>
        <ecNumber evidence="6">2.3.1.-</ecNumber>
    </submittedName>
</protein>
<dbReference type="PANTHER" id="PTHR11712">
    <property type="entry name" value="POLYKETIDE SYNTHASE-RELATED"/>
    <property type="match status" value="1"/>
</dbReference>
<evidence type="ECO:0000256" key="3">
    <source>
        <dbReference type="ARBA" id="ARBA00022679"/>
    </source>
</evidence>
<dbReference type="Pfam" id="PF00109">
    <property type="entry name" value="ketoacyl-synt"/>
    <property type="match status" value="1"/>
</dbReference>